<dbReference type="Gene3D" id="3.40.1160.10">
    <property type="entry name" value="Acetylglutamate kinase-like"/>
    <property type="match status" value="1"/>
</dbReference>
<comment type="catalytic activity">
    <reaction evidence="7 8">
        <text>L-glutamate + acetyl-CoA = N-acetyl-L-glutamate + CoA + H(+)</text>
        <dbReference type="Rhea" id="RHEA:24292"/>
        <dbReference type="ChEBI" id="CHEBI:15378"/>
        <dbReference type="ChEBI" id="CHEBI:29985"/>
        <dbReference type="ChEBI" id="CHEBI:44337"/>
        <dbReference type="ChEBI" id="CHEBI:57287"/>
        <dbReference type="ChEBI" id="CHEBI:57288"/>
        <dbReference type="EC" id="2.3.1.1"/>
    </reaction>
</comment>
<dbReference type="Gene3D" id="3.40.630.30">
    <property type="match status" value="1"/>
</dbReference>
<dbReference type="SUPFAM" id="SSF55729">
    <property type="entry name" value="Acyl-CoA N-acyltransferases (Nat)"/>
    <property type="match status" value="1"/>
</dbReference>
<dbReference type="Pfam" id="PF13508">
    <property type="entry name" value="Acetyltransf_7"/>
    <property type="match status" value="1"/>
</dbReference>
<dbReference type="PIRSF" id="PIRSF000423">
    <property type="entry name" value="ArgA"/>
    <property type="match status" value="1"/>
</dbReference>
<name>A0AA37WL03_9GAMM</name>
<keyword evidence="11" id="KW-1185">Reference proteome</keyword>
<dbReference type="SUPFAM" id="SSF53633">
    <property type="entry name" value="Carbamate kinase-like"/>
    <property type="match status" value="1"/>
</dbReference>
<dbReference type="HAMAP" id="MF_01105">
    <property type="entry name" value="N_acetyl_glu_synth"/>
    <property type="match status" value="1"/>
</dbReference>
<keyword evidence="8" id="KW-0963">Cytoplasm</keyword>
<dbReference type="InterPro" id="IPR001048">
    <property type="entry name" value="Asp/Glu/Uridylate_kinase"/>
</dbReference>
<dbReference type="Proteomes" id="UP001156870">
    <property type="component" value="Unassembled WGS sequence"/>
</dbReference>
<dbReference type="GO" id="GO:0005737">
    <property type="term" value="C:cytoplasm"/>
    <property type="evidence" value="ECO:0007669"/>
    <property type="project" value="UniProtKB-SubCell"/>
</dbReference>
<dbReference type="CDD" id="cd04237">
    <property type="entry name" value="AAK_NAGS-ABP"/>
    <property type="match status" value="1"/>
</dbReference>
<evidence type="ECO:0000313" key="11">
    <source>
        <dbReference type="Proteomes" id="UP001156870"/>
    </source>
</evidence>
<dbReference type="EC" id="2.3.1.1" evidence="8"/>
<reference evidence="10 11" key="1">
    <citation type="journal article" date="2014" name="Int. J. Syst. Evol. Microbiol.">
        <title>Complete genome sequence of Corynebacterium casei LMG S-19264T (=DSM 44701T), isolated from a smear-ripened cheese.</title>
        <authorList>
            <consortium name="US DOE Joint Genome Institute (JGI-PGF)"/>
            <person name="Walter F."/>
            <person name="Albersmeier A."/>
            <person name="Kalinowski J."/>
            <person name="Ruckert C."/>
        </authorList>
    </citation>
    <scope>NUCLEOTIDE SEQUENCE [LARGE SCALE GENOMIC DNA]</scope>
    <source>
        <strain evidence="10 11">NBRC 110095</strain>
    </source>
</reference>
<organism evidence="10 11">
    <name type="scientific">Marinibactrum halimedae</name>
    <dbReference type="NCBI Taxonomy" id="1444977"/>
    <lineage>
        <taxon>Bacteria</taxon>
        <taxon>Pseudomonadati</taxon>
        <taxon>Pseudomonadota</taxon>
        <taxon>Gammaproteobacteria</taxon>
        <taxon>Cellvibrionales</taxon>
        <taxon>Cellvibrionaceae</taxon>
        <taxon>Marinibactrum</taxon>
    </lineage>
</organism>
<evidence type="ECO:0000256" key="4">
    <source>
        <dbReference type="ARBA" id="ARBA00022605"/>
    </source>
</evidence>
<dbReference type="NCBIfam" id="TIGR01890">
    <property type="entry name" value="N-Ac-Glu-synth"/>
    <property type="match status" value="1"/>
</dbReference>
<evidence type="ECO:0000256" key="3">
    <source>
        <dbReference type="ARBA" id="ARBA00022571"/>
    </source>
</evidence>
<accession>A0AA37WL03</accession>
<sequence>MSNSDYIAWFRHSSPYINAYRGKTFVLTLPGDAMENDNFQHIVHDIALLTSLGVRLVLVHGARPQIEARLKEARVESEFSDGKRITDISSLPYVLQAIGATRLKLEAALSTGLPNSPMHGADIRLTSGNFVTGMPKGVINGVDYQHSGKVRKIDISSIHHALDHKAVVIISPIGYSATGEVFNIPVHEVATQVAIALTADKLITLIRPQGINDDNGNLQRHLSLSACREYLSNAQLPEEQLAALEASYQVCLQGVNRAQVISYAIDGALIEELFTRNGSGTLVHRDSYEIIRQARIGDVGGILALIQPLEEQGILVRRSRELLETEIYRFAVMELDGMIVACAGLYAFEDDNMAELACVATHEEYRNAGRAEQLLEYIESQAKLQGMESIFVLTTQTAHWFLERGFIEKPLSVLPQQKQTLYNLQRRSKVFIKAI</sequence>
<protein>
    <recommendedName>
        <fullName evidence="8">Amino-acid acetyltransferase</fullName>
        <ecNumber evidence="8">2.3.1.1</ecNumber>
    </recommendedName>
    <alternativeName>
        <fullName evidence="8">N-acetylglutamate synthase</fullName>
        <shortName evidence="8">AGS</shortName>
        <shortName evidence="8">NAGS</shortName>
    </alternativeName>
</protein>
<dbReference type="InterPro" id="IPR010167">
    <property type="entry name" value="NH2A_AcTrfase"/>
</dbReference>
<dbReference type="InterPro" id="IPR036393">
    <property type="entry name" value="AceGlu_kinase-like_sf"/>
</dbReference>
<comment type="caution">
    <text evidence="10">The sequence shown here is derived from an EMBL/GenBank/DDBJ whole genome shotgun (WGS) entry which is preliminary data.</text>
</comment>
<evidence type="ECO:0000313" key="10">
    <source>
        <dbReference type="EMBL" id="GLS25339.1"/>
    </source>
</evidence>
<keyword evidence="5 8" id="KW-0808">Transferase</keyword>
<dbReference type="RefSeq" id="WP_232593374.1">
    <property type="nucleotide sequence ID" value="NZ_BSPD01000029.1"/>
</dbReference>
<dbReference type="Pfam" id="PF00696">
    <property type="entry name" value="AA_kinase"/>
    <property type="match status" value="1"/>
</dbReference>
<comment type="subcellular location">
    <subcellularLocation>
        <location evidence="8">Cytoplasm</location>
    </subcellularLocation>
</comment>
<evidence type="ECO:0000259" key="9">
    <source>
        <dbReference type="PROSITE" id="PS51186"/>
    </source>
</evidence>
<dbReference type="PANTHER" id="PTHR30602:SF12">
    <property type="entry name" value="AMINO-ACID ACETYLTRANSFERASE NAGS1, CHLOROPLASTIC-RELATED"/>
    <property type="match status" value="1"/>
</dbReference>
<evidence type="ECO:0000256" key="7">
    <source>
        <dbReference type="ARBA" id="ARBA00048372"/>
    </source>
</evidence>
<dbReference type="InterPro" id="IPR016181">
    <property type="entry name" value="Acyl_CoA_acyltransferase"/>
</dbReference>
<dbReference type="GO" id="GO:0004042">
    <property type="term" value="F:L-glutamate N-acetyltransferase activity"/>
    <property type="evidence" value="ECO:0007669"/>
    <property type="project" value="UniProtKB-UniRule"/>
</dbReference>
<comment type="similarity">
    <text evidence="2 8">Belongs to the acetyltransferase family. ArgA subfamily.</text>
</comment>
<dbReference type="AlphaFoldDB" id="A0AA37WL03"/>
<evidence type="ECO:0000256" key="1">
    <source>
        <dbReference type="ARBA" id="ARBA00004925"/>
    </source>
</evidence>
<evidence type="ECO:0000256" key="2">
    <source>
        <dbReference type="ARBA" id="ARBA00009145"/>
    </source>
</evidence>
<dbReference type="PROSITE" id="PS51186">
    <property type="entry name" value="GNAT"/>
    <property type="match status" value="1"/>
</dbReference>
<proteinExistence type="inferred from homology"/>
<dbReference type="GO" id="GO:0006526">
    <property type="term" value="P:L-arginine biosynthetic process"/>
    <property type="evidence" value="ECO:0007669"/>
    <property type="project" value="UniProtKB-UniRule"/>
</dbReference>
<dbReference type="CDD" id="cd04301">
    <property type="entry name" value="NAT_SF"/>
    <property type="match status" value="1"/>
</dbReference>
<dbReference type="NCBIfam" id="NF003641">
    <property type="entry name" value="PRK05279.1"/>
    <property type="match status" value="1"/>
</dbReference>
<dbReference type="EMBL" id="BSPD01000029">
    <property type="protein sequence ID" value="GLS25339.1"/>
    <property type="molecule type" value="Genomic_DNA"/>
</dbReference>
<evidence type="ECO:0000256" key="5">
    <source>
        <dbReference type="ARBA" id="ARBA00022679"/>
    </source>
</evidence>
<evidence type="ECO:0000256" key="6">
    <source>
        <dbReference type="ARBA" id="ARBA00023315"/>
    </source>
</evidence>
<dbReference type="PANTHER" id="PTHR30602">
    <property type="entry name" value="AMINO-ACID ACETYLTRANSFERASE"/>
    <property type="match status" value="1"/>
</dbReference>
<evidence type="ECO:0000256" key="8">
    <source>
        <dbReference type="HAMAP-Rule" id="MF_01105"/>
    </source>
</evidence>
<keyword evidence="6 8" id="KW-0012">Acyltransferase</keyword>
<keyword evidence="3 8" id="KW-0055">Arginine biosynthesis</keyword>
<keyword evidence="4 8" id="KW-0028">Amino-acid biosynthesis</keyword>
<dbReference type="InterPro" id="IPR000182">
    <property type="entry name" value="GNAT_dom"/>
</dbReference>
<gene>
    <name evidence="8 10" type="primary">argA</name>
    <name evidence="10" type="ORF">GCM10007877_10530</name>
</gene>
<comment type="miscellaneous">
    <text evidence="8">In bacteria which possess the bifunctional enzyme ornithine acetyltransferase/N-acetylglutamate synthase (ArgJ), ArgA fulfills an anaplerotic role.</text>
</comment>
<feature type="domain" description="N-acetyltransferase" evidence="9">
    <location>
        <begin position="289"/>
        <end position="427"/>
    </location>
</feature>
<comment type="pathway">
    <text evidence="1 8">Amino-acid biosynthesis; L-arginine biosynthesis; N(2)-acetyl-L-ornithine from L-glutamate: step 1/4.</text>
</comment>
<dbReference type="InterPro" id="IPR033719">
    <property type="entry name" value="NAGS_kin"/>
</dbReference>